<feature type="signal peptide" evidence="2">
    <location>
        <begin position="1"/>
        <end position="23"/>
    </location>
</feature>
<name>M3AWX7_SPHMS</name>
<dbReference type="OMA" id="GFTACAQ"/>
<dbReference type="GeneID" id="27900149"/>
<dbReference type="eggNOG" id="ENOG502SS2C">
    <property type="taxonomic scope" value="Eukaryota"/>
</dbReference>
<accession>M3AWX7</accession>
<evidence type="ECO:0000313" key="3">
    <source>
        <dbReference type="EMBL" id="EMF11230.1"/>
    </source>
</evidence>
<sequence>MRYLPSATALAATLSSLATLTTAQCNNQVAAFNPNLRTMSSNSTWFIVPVPKAAAQKAVDASFPGYGLTLLDVPSDPNVFPDGFPSGYQPVLVTTGYTDDIRISALQIDGALPQGTIYVTYVSKGGSSTPLAAQASSYIAGENGPLPNGLVPAVASPLLFAGNPVRLGQFQPQNAAYQSAGAGLLSTKVAWAIVPNPISGPGVYPEAFDSTFASTNAPRYSAGTFKHLINQPIILPSRLCQRNTYYFNNATAQPVFVNGNVTLGPGASGSSVLNSALQQGSPDGTSGVYTDVEGYSACAQNVGNNPEDCDQAGRTVDPASYR</sequence>
<gene>
    <name evidence="3" type="ORF">SEPMUDRAFT_142704</name>
</gene>
<proteinExistence type="predicted"/>
<feature type="region of interest" description="Disordered" evidence="1">
    <location>
        <begin position="303"/>
        <end position="322"/>
    </location>
</feature>
<dbReference type="RefSeq" id="XP_016759351.1">
    <property type="nucleotide sequence ID" value="XM_016903012.1"/>
</dbReference>
<dbReference type="HOGENOM" id="CLU_063710_0_0_1"/>
<keyword evidence="4" id="KW-1185">Reference proteome</keyword>
<feature type="chain" id="PRO_5004031156" evidence="2">
    <location>
        <begin position="24"/>
        <end position="322"/>
    </location>
</feature>
<evidence type="ECO:0000256" key="1">
    <source>
        <dbReference type="SAM" id="MobiDB-lite"/>
    </source>
</evidence>
<dbReference type="Proteomes" id="UP000016931">
    <property type="component" value="Unassembled WGS sequence"/>
</dbReference>
<dbReference type="AlphaFoldDB" id="M3AWX7"/>
<dbReference type="OrthoDB" id="429813at2759"/>
<reference evidence="3 4" key="1">
    <citation type="journal article" date="2012" name="PLoS Pathog.">
        <title>Diverse lifestyles and strategies of plant pathogenesis encoded in the genomes of eighteen Dothideomycetes fungi.</title>
        <authorList>
            <person name="Ohm R.A."/>
            <person name="Feau N."/>
            <person name="Henrissat B."/>
            <person name="Schoch C.L."/>
            <person name="Horwitz B.A."/>
            <person name="Barry K.W."/>
            <person name="Condon B.J."/>
            <person name="Copeland A.C."/>
            <person name="Dhillon B."/>
            <person name="Glaser F."/>
            <person name="Hesse C.N."/>
            <person name="Kosti I."/>
            <person name="LaButti K."/>
            <person name="Lindquist E.A."/>
            <person name="Lucas S."/>
            <person name="Salamov A.A."/>
            <person name="Bradshaw R.E."/>
            <person name="Ciuffetti L."/>
            <person name="Hamelin R.C."/>
            <person name="Kema G.H.J."/>
            <person name="Lawrence C."/>
            <person name="Scott J.A."/>
            <person name="Spatafora J.W."/>
            <person name="Turgeon B.G."/>
            <person name="de Wit P.J.G.M."/>
            <person name="Zhong S."/>
            <person name="Goodwin S.B."/>
            <person name="Grigoriev I.V."/>
        </authorList>
    </citation>
    <scope>NUCLEOTIDE SEQUENCE [LARGE SCALE GENOMIC DNA]</scope>
    <source>
        <strain evidence="3 4">SO2202</strain>
    </source>
</reference>
<organism evidence="3 4">
    <name type="scientific">Sphaerulina musiva (strain SO2202)</name>
    <name type="common">Poplar stem canker fungus</name>
    <name type="synonym">Septoria musiva</name>
    <dbReference type="NCBI Taxonomy" id="692275"/>
    <lineage>
        <taxon>Eukaryota</taxon>
        <taxon>Fungi</taxon>
        <taxon>Dikarya</taxon>
        <taxon>Ascomycota</taxon>
        <taxon>Pezizomycotina</taxon>
        <taxon>Dothideomycetes</taxon>
        <taxon>Dothideomycetidae</taxon>
        <taxon>Mycosphaerellales</taxon>
        <taxon>Mycosphaerellaceae</taxon>
        <taxon>Sphaerulina</taxon>
    </lineage>
</organism>
<keyword evidence="2" id="KW-0732">Signal</keyword>
<evidence type="ECO:0000313" key="4">
    <source>
        <dbReference type="Proteomes" id="UP000016931"/>
    </source>
</evidence>
<evidence type="ECO:0000256" key="2">
    <source>
        <dbReference type="SAM" id="SignalP"/>
    </source>
</evidence>
<protein>
    <submittedName>
        <fullName evidence="3">Uncharacterized protein</fullName>
    </submittedName>
</protein>
<dbReference type="EMBL" id="KB456266">
    <property type="protein sequence ID" value="EMF11230.1"/>
    <property type="molecule type" value="Genomic_DNA"/>
</dbReference>